<evidence type="ECO:0000313" key="3">
    <source>
        <dbReference type="Proteomes" id="UP001497482"/>
    </source>
</evidence>
<keyword evidence="3" id="KW-1185">Reference proteome</keyword>
<feature type="compositionally biased region" description="Basic and acidic residues" evidence="1">
    <location>
        <begin position="34"/>
        <end position="54"/>
    </location>
</feature>
<proteinExistence type="predicted"/>
<accession>A0AAV2JJR1</accession>
<evidence type="ECO:0000256" key="1">
    <source>
        <dbReference type="SAM" id="MobiDB-lite"/>
    </source>
</evidence>
<reference evidence="2 3" key="1">
    <citation type="submission" date="2024-04" db="EMBL/GenBank/DDBJ databases">
        <authorList>
            <person name="Waldvogel A.-M."/>
            <person name="Schoenle A."/>
        </authorList>
    </citation>
    <scope>NUCLEOTIDE SEQUENCE [LARGE SCALE GENOMIC DNA]</scope>
</reference>
<sequence>MLSPDAPSGGCGEERAQLHLDLNGNIHSAAAHSDAGDLHGETNTTEHCEPEPRQRGIFPGLSSDSCDTGPMEGGEPSTGTSDESPSEADLPLSRDQASMDLEDSDSGLESGASDRRLSPRTVGALGAEGPGQSLTSAWDLALYEGQCFSEEVRSYALQLGQHSGAAACVDAKSQVRDASWEQRHVFG</sequence>
<protein>
    <submittedName>
        <fullName evidence="2">Uncharacterized protein</fullName>
    </submittedName>
</protein>
<organism evidence="2 3">
    <name type="scientific">Knipowitschia caucasica</name>
    <name type="common">Caucasian dwarf goby</name>
    <name type="synonym">Pomatoschistus caucasicus</name>
    <dbReference type="NCBI Taxonomy" id="637954"/>
    <lineage>
        <taxon>Eukaryota</taxon>
        <taxon>Metazoa</taxon>
        <taxon>Chordata</taxon>
        <taxon>Craniata</taxon>
        <taxon>Vertebrata</taxon>
        <taxon>Euteleostomi</taxon>
        <taxon>Actinopterygii</taxon>
        <taxon>Neopterygii</taxon>
        <taxon>Teleostei</taxon>
        <taxon>Neoteleostei</taxon>
        <taxon>Acanthomorphata</taxon>
        <taxon>Gobiaria</taxon>
        <taxon>Gobiiformes</taxon>
        <taxon>Gobioidei</taxon>
        <taxon>Gobiidae</taxon>
        <taxon>Gobiinae</taxon>
        <taxon>Knipowitschia</taxon>
    </lineage>
</organism>
<dbReference type="Proteomes" id="UP001497482">
    <property type="component" value="Chromosome 13"/>
</dbReference>
<dbReference type="AlphaFoldDB" id="A0AAV2JJR1"/>
<gene>
    <name evidence="2" type="ORF">KC01_LOCUS8385</name>
</gene>
<feature type="region of interest" description="Disordered" evidence="1">
    <location>
        <begin position="1"/>
        <end position="133"/>
    </location>
</feature>
<name>A0AAV2JJR1_KNICA</name>
<evidence type="ECO:0000313" key="2">
    <source>
        <dbReference type="EMBL" id="CAL1576993.1"/>
    </source>
</evidence>
<dbReference type="EMBL" id="OZ035835">
    <property type="protein sequence ID" value="CAL1576993.1"/>
    <property type="molecule type" value="Genomic_DNA"/>
</dbReference>